<keyword evidence="3 6" id="KW-0812">Transmembrane</keyword>
<proteinExistence type="predicted"/>
<dbReference type="AlphaFoldDB" id="I8AIS5"/>
<accession>I8AIS5</accession>
<dbReference type="InterPro" id="IPR003740">
    <property type="entry name" value="YitT"/>
</dbReference>
<feature type="transmembrane region" description="Helical" evidence="6">
    <location>
        <begin position="41"/>
        <end position="63"/>
    </location>
</feature>
<feature type="non-terminal residue" evidence="7">
    <location>
        <position position="67"/>
    </location>
</feature>
<name>I8AIS5_9BACL</name>
<gene>
    <name evidence="7" type="ORF">A374_07444</name>
</gene>
<dbReference type="PANTHER" id="PTHR33545">
    <property type="entry name" value="UPF0750 MEMBRANE PROTEIN YITT-RELATED"/>
    <property type="match status" value="1"/>
</dbReference>
<reference evidence="7 8" key="1">
    <citation type="journal article" date="2012" name="J. Bacteriol.">
        <title>Genome of Bacillus macauensis ZFHKF-1, a Long-Chain-Forming Bacterium.</title>
        <authorList>
            <person name="Cai L."/>
            <person name="Zhang T."/>
        </authorList>
    </citation>
    <scope>NUCLEOTIDE SEQUENCE [LARGE SCALE GENOMIC DNA]</scope>
    <source>
        <strain evidence="7 8">ZFHKF-1</strain>
    </source>
</reference>
<dbReference type="EMBL" id="AKKV01000024">
    <property type="protein sequence ID" value="EIT85652.1"/>
    <property type="molecule type" value="Genomic_DNA"/>
</dbReference>
<keyword evidence="4 6" id="KW-1133">Transmembrane helix</keyword>
<evidence type="ECO:0000313" key="7">
    <source>
        <dbReference type="EMBL" id="EIT85652.1"/>
    </source>
</evidence>
<keyword evidence="5 6" id="KW-0472">Membrane</keyword>
<evidence type="ECO:0000256" key="6">
    <source>
        <dbReference type="SAM" id="Phobius"/>
    </source>
</evidence>
<dbReference type="Proteomes" id="UP000004080">
    <property type="component" value="Unassembled WGS sequence"/>
</dbReference>
<dbReference type="InterPro" id="IPR051461">
    <property type="entry name" value="UPF0750_membrane"/>
</dbReference>
<sequence>MNAIFGGVISFAGGAIMLRAGGSNGGLDVLGRIIAKYKNVSIARFGLIMNMIIISISALLFTVQAAM</sequence>
<dbReference type="RefSeq" id="WP_007201584.1">
    <property type="nucleotide sequence ID" value="NZ_AKKV01000024.1"/>
</dbReference>
<evidence type="ECO:0000256" key="1">
    <source>
        <dbReference type="ARBA" id="ARBA00004651"/>
    </source>
</evidence>
<comment type="caution">
    <text evidence="7">The sequence shown here is derived from an EMBL/GenBank/DDBJ whole genome shotgun (WGS) entry which is preliminary data.</text>
</comment>
<evidence type="ECO:0000256" key="5">
    <source>
        <dbReference type="ARBA" id="ARBA00023136"/>
    </source>
</evidence>
<dbReference type="STRING" id="1196324.A374_07444"/>
<comment type="subcellular location">
    <subcellularLocation>
        <location evidence="1">Cell membrane</location>
        <topology evidence="1">Multi-pass membrane protein</topology>
    </subcellularLocation>
</comment>
<keyword evidence="2" id="KW-1003">Cell membrane</keyword>
<protein>
    <submittedName>
        <fullName evidence="7">Uncharacterized protein</fullName>
    </submittedName>
</protein>
<organism evidence="7 8">
    <name type="scientific">Fictibacillus macauensis ZFHKF-1</name>
    <dbReference type="NCBI Taxonomy" id="1196324"/>
    <lineage>
        <taxon>Bacteria</taxon>
        <taxon>Bacillati</taxon>
        <taxon>Bacillota</taxon>
        <taxon>Bacilli</taxon>
        <taxon>Bacillales</taxon>
        <taxon>Fictibacillaceae</taxon>
        <taxon>Fictibacillus</taxon>
    </lineage>
</organism>
<evidence type="ECO:0000256" key="3">
    <source>
        <dbReference type="ARBA" id="ARBA00022692"/>
    </source>
</evidence>
<dbReference type="Pfam" id="PF02588">
    <property type="entry name" value="YitT_membrane"/>
    <property type="match status" value="1"/>
</dbReference>
<evidence type="ECO:0000256" key="4">
    <source>
        <dbReference type="ARBA" id="ARBA00022989"/>
    </source>
</evidence>
<evidence type="ECO:0000256" key="2">
    <source>
        <dbReference type="ARBA" id="ARBA00022475"/>
    </source>
</evidence>
<keyword evidence="8" id="KW-1185">Reference proteome</keyword>
<evidence type="ECO:0000313" key="8">
    <source>
        <dbReference type="Proteomes" id="UP000004080"/>
    </source>
</evidence>
<dbReference type="PANTHER" id="PTHR33545:SF5">
    <property type="entry name" value="UPF0750 MEMBRANE PROTEIN YITT"/>
    <property type="match status" value="1"/>
</dbReference>
<dbReference type="GO" id="GO:0005886">
    <property type="term" value="C:plasma membrane"/>
    <property type="evidence" value="ECO:0007669"/>
    <property type="project" value="UniProtKB-SubCell"/>
</dbReference>